<dbReference type="InterPro" id="IPR045055">
    <property type="entry name" value="DNA2/NAM7-like"/>
</dbReference>
<reference evidence="3 4" key="1">
    <citation type="submission" date="2020-04" db="EMBL/GenBank/DDBJ databases">
        <title>Ramlibacter sp. G-1-2-2 isolated from soil.</title>
        <authorList>
            <person name="Dahal R.H."/>
        </authorList>
    </citation>
    <scope>NUCLEOTIDE SEQUENCE [LARGE SCALE GENOMIC DNA]</scope>
    <source>
        <strain evidence="3 4">G-1-2-2</strain>
    </source>
</reference>
<dbReference type="CDD" id="cd18808">
    <property type="entry name" value="SF1_C_Upf1"/>
    <property type="match status" value="1"/>
</dbReference>
<dbReference type="SUPFAM" id="SSF52540">
    <property type="entry name" value="P-loop containing nucleoside triphosphate hydrolases"/>
    <property type="match status" value="1"/>
</dbReference>
<evidence type="ECO:0000259" key="2">
    <source>
        <dbReference type="Pfam" id="PF13087"/>
    </source>
</evidence>
<dbReference type="InterPro" id="IPR041679">
    <property type="entry name" value="DNA2/NAM7-like_C"/>
</dbReference>
<dbReference type="GO" id="GO:0004386">
    <property type="term" value="F:helicase activity"/>
    <property type="evidence" value="ECO:0007669"/>
    <property type="project" value="InterPro"/>
</dbReference>
<dbReference type="Pfam" id="PF13086">
    <property type="entry name" value="AAA_11"/>
    <property type="match status" value="1"/>
</dbReference>
<feature type="domain" description="DNA2/NAM7 helicase-like C-terminal" evidence="2">
    <location>
        <begin position="831"/>
        <end position="1072"/>
    </location>
</feature>
<accession>A0A848HFB9</accession>
<dbReference type="Proteomes" id="UP000541185">
    <property type="component" value="Unassembled WGS sequence"/>
</dbReference>
<protein>
    <submittedName>
        <fullName evidence="3">AAA family ATPase</fullName>
    </submittedName>
</protein>
<dbReference type="PANTHER" id="PTHR10887">
    <property type="entry name" value="DNA2/NAM7 HELICASE FAMILY"/>
    <property type="match status" value="1"/>
</dbReference>
<dbReference type="AlphaFoldDB" id="A0A848HFB9"/>
<feature type="domain" description="DNA2/NAM7 helicase helicase" evidence="1">
    <location>
        <begin position="412"/>
        <end position="807"/>
    </location>
</feature>
<dbReference type="PANTHER" id="PTHR10887:SF495">
    <property type="entry name" value="HELICASE SENATAXIN ISOFORM X1-RELATED"/>
    <property type="match status" value="1"/>
</dbReference>
<gene>
    <name evidence="3" type="ORF">HHL11_30060</name>
</gene>
<dbReference type="InterPro" id="IPR041677">
    <property type="entry name" value="DNA2/NAM7_AAA_11"/>
</dbReference>
<sequence length="1102" mass="122991">MQLHESPLLQPEVLVARPAEPSFDPQAWAVNEEVVVRAEHDVILVRQGSRVARLAPGPQSGRLEQLASNTDVLWLVVRVKANQIGLKCMVPVSATSFERLDLSVDQRVADELHRKGRIDVPGVAEAIEWLNEEFVQGSDPQRVFAVVHPRGDERRLQLHGRRYLADLTRTAEGPIVVDRVADRPRNSLAPIAVLSGKIGFVNVADPRSEVPHIDRTLLDSAVTSYGAYLDLWRLYSEKEWQRDVARAAAIGAVRYDSWRPISEEGGGWMLAIDARQLADLRDAWRDHATDDDQVELDESAPEWTSERYTDLSAVDKRKRARGRPQFTPDGILLKTDDRLAPPESGFVYLSLTGNRTQQERRDRARRSIEAGLGVPTLNRLLQDLPLPWQRRSTHEGLTSYARQSFREGKPTEMQERAVKVALNTPDVALIIGPPGTGKTEVIAALERQLAELNEGRAIAQQVLISSFQHDAVETALGRTEVYGLPAVKVGSRSQSGIDPVETWRLAQHAKVASELECLEEQEPAAKLLEQLDRMLNELLVAGAPADVRGAKFDLLEQILDQLATAARIRTSLDWRSRWDAYREATPSIPSSSGQLSAVTRRQLTRAVRSLRVLPVSFEDDGPRRALLVLRLAQGSAWCAPSHAEVLAKLAEVTAPSVEQLDELRGIRDALLRLLRVDRRPAKVRKTLDEEAVKLLGELQQELAAKVAKSRAGAYGVVRRFADALVSQPAWVRRAVENYSSIVGATCQQSASRMMTQLKNLSPDAAQAIQFQSVIIDEAARANPLDLFIPMAMARRRIVLVGDHRQLPHLLDPEIEGDIRAERGDQVQADTYRHSLFERLWRQFTKRQEVDGIPRVVMLDKQFRMHPTLGDFVSKNFYEAAGLGKVSSGKEASDFPETVPIYGRAVCAWVDVAAHEGADTRVDGGSRLRSAEAARTAQEVKRMLEQLPPNQSIGVITFYSAQRDRIFEELARLGLAERTQEGWRIKDEHASNPQCRERLRVGTVDAFQGKQFDVVFLSVVRSSTKRLECRAEQESVDAFEQLASRKYGHLRSANRLNVAMSRQRRLLIAVGDKNMFMDAAAKEAVPELCAFLDLCDAEAAHVG</sequence>
<dbReference type="RefSeq" id="WP_169422348.1">
    <property type="nucleotide sequence ID" value="NZ_JABBFX010000004.1"/>
</dbReference>
<dbReference type="InterPro" id="IPR027417">
    <property type="entry name" value="P-loop_NTPase"/>
</dbReference>
<name>A0A848HFB9_9BURK</name>
<evidence type="ECO:0000313" key="4">
    <source>
        <dbReference type="Proteomes" id="UP000541185"/>
    </source>
</evidence>
<evidence type="ECO:0000313" key="3">
    <source>
        <dbReference type="EMBL" id="NML48031.1"/>
    </source>
</evidence>
<dbReference type="Gene3D" id="3.40.50.300">
    <property type="entry name" value="P-loop containing nucleotide triphosphate hydrolases"/>
    <property type="match status" value="3"/>
</dbReference>
<evidence type="ECO:0000259" key="1">
    <source>
        <dbReference type="Pfam" id="PF13086"/>
    </source>
</evidence>
<proteinExistence type="predicted"/>
<dbReference type="Pfam" id="PF13087">
    <property type="entry name" value="AAA_12"/>
    <property type="match status" value="1"/>
</dbReference>
<comment type="caution">
    <text evidence="3">The sequence shown here is derived from an EMBL/GenBank/DDBJ whole genome shotgun (WGS) entry which is preliminary data.</text>
</comment>
<dbReference type="InterPro" id="IPR047187">
    <property type="entry name" value="SF1_C_Upf1"/>
</dbReference>
<dbReference type="EMBL" id="JABBFX010000004">
    <property type="protein sequence ID" value="NML48031.1"/>
    <property type="molecule type" value="Genomic_DNA"/>
</dbReference>
<organism evidence="3 4">
    <name type="scientific">Ramlibacter agri</name>
    <dbReference type="NCBI Taxonomy" id="2728837"/>
    <lineage>
        <taxon>Bacteria</taxon>
        <taxon>Pseudomonadati</taxon>
        <taxon>Pseudomonadota</taxon>
        <taxon>Betaproteobacteria</taxon>
        <taxon>Burkholderiales</taxon>
        <taxon>Comamonadaceae</taxon>
        <taxon>Ramlibacter</taxon>
    </lineage>
</organism>
<keyword evidence="4" id="KW-1185">Reference proteome</keyword>